<feature type="compositionally biased region" description="Polar residues" evidence="1">
    <location>
        <begin position="85"/>
        <end position="99"/>
    </location>
</feature>
<keyword evidence="2" id="KW-0812">Transmembrane</keyword>
<keyword evidence="2" id="KW-1133">Transmembrane helix</keyword>
<keyword evidence="3" id="KW-1185">Reference proteome</keyword>
<dbReference type="Proteomes" id="UP000887578">
    <property type="component" value="Unplaced"/>
</dbReference>
<name>A0A914QYG6_9BILA</name>
<sequence>MTDIAAYENVVEAAAADLFSKKNKKDLKNSIPGLLRNEKHLFPSTCFIQNPFEFPRQQSDEVQPPEVAEIRASQCLLNPNKESKNGQQSIPLPQQQNKSAEAENGEKEEAELNTQTYASTNRILIGLIFQIICVVSASFPVISAFYKFLRFQYISDGFWLEYGPVLAIGLVLAFSLMASVWQFATILSFRN</sequence>
<evidence type="ECO:0000256" key="2">
    <source>
        <dbReference type="SAM" id="Phobius"/>
    </source>
</evidence>
<evidence type="ECO:0000256" key="1">
    <source>
        <dbReference type="SAM" id="MobiDB-lite"/>
    </source>
</evidence>
<protein>
    <submittedName>
        <fullName evidence="4">Uncharacterized protein</fullName>
    </submittedName>
</protein>
<dbReference type="WBParaSite" id="PDA_v2.g9171.t1">
    <property type="protein sequence ID" value="PDA_v2.g9171.t1"/>
    <property type="gene ID" value="PDA_v2.g9171"/>
</dbReference>
<dbReference type="AlphaFoldDB" id="A0A914QYG6"/>
<feature type="transmembrane region" description="Helical" evidence="2">
    <location>
        <begin position="166"/>
        <end position="189"/>
    </location>
</feature>
<reference evidence="4" key="1">
    <citation type="submission" date="2022-11" db="UniProtKB">
        <authorList>
            <consortium name="WormBaseParasite"/>
        </authorList>
    </citation>
    <scope>IDENTIFICATION</scope>
</reference>
<proteinExistence type="predicted"/>
<evidence type="ECO:0000313" key="4">
    <source>
        <dbReference type="WBParaSite" id="PDA_v2.g9171.t1"/>
    </source>
</evidence>
<organism evidence="3 4">
    <name type="scientific">Panagrolaimus davidi</name>
    <dbReference type="NCBI Taxonomy" id="227884"/>
    <lineage>
        <taxon>Eukaryota</taxon>
        <taxon>Metazoa</taxon>
        <taxon>Ecdysozoa</taxon>
        <taxon>Nematoda</taxon>
        <taxon>Chromadorea</taxon>
        <taxon>Rhabditida</taxon>
        <taxon>Tylenchina</taxon>
        <taxon>Panagrolaimomorpha</taxon>
        <taxon>Panagrolaimoidea</taxon>
        <taxon>Panagrolaimidae</taxon>
        <taxon>Panagrolaimus</taxon>
    </lineage>
</organism>
<feature type="transmembrane region" description="Helical" evidence="2">
    <location>
        <begin position="123"/>
        <end position="146"/>
    </location>
</feature>
<accession>A0A914QYG6</accession>
<keyword evidence="2" id="KW-0472">Membrane</keyword>
<evidence type="ECO:0000313" key="3">
    <source>
        <dbReference type="Proteomes" id="UP000887578"/>
    </source>
</evidence>
<feature type="region of interest" description="Disordered" evidence="1">
    <location>
        <begin position="81"/>
        <end position="111"/>
    </location>
</feature>